<sequence>MAESFASSVPIAPYNSFSLNSYSSNLVQDRTLPYKSDTDNIWRVFCRLADPKQPVSVIRQHYLDRTGPTFACTIKDPPTSTLAKKPGVRCMCYENVIHFVRQVCCNSAVRLSTTEEKKQLPTSWMRSSTKHFRENERLQFPLASVVVRWQQKRYPIDFNHKLLHTIFSKFGTVREIRKLSPNSALVVFEELNAACDVIYSNYIGMCGSKLHCRWWHKCMESKEAICFGKGVKMQPVPFL</sequence>
<dbReference type="Pfam" id="PF15023">
    <property type="entry name" value="DUF4523"/>
    <property type="match status" value="1"/>
</dbReference>
<dbReference type="Gene3D" id="3.30.70.330">
    <property type="match status" value="1"/>
</dbReference>
<dbReference type="InterPro" id="IPR027827">
    <property type="entry name" value="Tex56"/>
</dbReference>
<dbReference type="InterPro" id="IPR012677">
    <property type="entry name" value="Nucleotide-bd_a/b_plait_sf"/>
</dbReference>
<evidence type="ECO:0000313" key="2">
    <source>
        <dbReference type="Proteomes" id="UP000242188"/>
    </source>
</evidence>
<accession>A0A210PGG6</accession>
<reference evidence="1 2" key="1">
    <citation type="journal article" date="2017" name="Nat. Ecol. Evol.">
        <title>Scallop genome provides insights into evolution of bilaterian karyotype and development.</title>
        <authorList>
            <person name="Wang S."/>
            <person name="Zhang J."/>
            <person name="Jiao W."/>
            <person name="Li J."/>
            <person name="Xun X."/>
            <person name="Sun Y."/>
            <person name="Guo X."/>
            <person name="Huan P."/>
            <person name="Dong B."/>
            <person name="Zhang L."/>
            <person name="Hu X."/>
            <person name="Sun X."/>
            <person name="Wang J."/>
            <person name="Zhao C."/>
            <person name="Wang Y."/>
            <person name="Wang D."/>
            <person name="Huang X."/>
            <person name="Wang R."/>
            <person name="Lv J."/>
            <person name="Li Y."/>
            <person name="Zhang Z."/>
            <person name="Liu B."/>
            <person name="Lu W."/>
            <person name="Hui Y."/>
            <person name="Liang J."/>
            <person name="Zhou Z."/>
            <person name="Hou R."/>
            <person name="Li X."/>
            <person name="Liu Y."/>
            <person name="Li H."/>
            <person name="Ning X."/>
            <person name="Lin Y."/>
            <person name="Zhao L."/>
            <person name="Xing Q."/>
            <person name="Dou J."/>
            <person name="Li Y."/>
            <person name="Mao J."/>
            <person name="Guo H."/>
            <person name="Dou H."/>
            <person name="Li T."/>
            <person name="Mu C."/>
            <person name="Jiang W."/>
            <person name="Fu Q."/>
            <person name="Fu X."/>
            <person name="Miao Y."/>
            <person name="Liu J."/>
            <person name="Yu Q."/>
            <person name="Li R."/>
            <person name="Liao H."/>
            <person name="Li X."/>
            <person name="Kong Y."/>
            <person name="Jiang Z."/>
            <person name="Chourrout D."/>
            <person name="Li R."/>
            <person name="Bao Z."/>
        </authorList>
    </citation>
    <scope>NUCLEOTIDE SEQUENCE [LARGE SCALE GENOMIC DNA]</scope>
    <source>
        <strain evidence="1 2">PY_sf001</strain>
    </source>
</reference>
<protein>
    <recommendedName>
        <fullName evidence="3">RRM domain-containing protein</fullName>
    </recommendedName>
</protein>
<dbReference type="Proteomes" id="UP000242188">
    <property type="component" value="Unassembled WGS sequence"/>
</dbReference>
<dbReference type="AlphaFoldDB" id="A0A210PGG6"/>
<name>A0A210PGG6_MIZYE</name>
<comment type="caution">
    <text evidence="1">The sequence shown here is derived from an EMBL/GenBank/DDBJ whole genome shotgun (WGS) entry which is preliminary data.</text>
</comment>
<evidence type="ECO:0008006" key="3">
    <source>
        <dbReference type="Google" id="ProtNLM"/>
    </source>
</evidence>
<proteinExistence type="predicted"/>
<organism evidence="1 2">
    <name type="scientific">Mizuhopecten yessoensis</name>
    <name type="common">Japanese scallop</name>
    <name type="synonym">Patinopecten yessoensis</name>
    <dbReference type="NCBI Taxonomy" id="6573"/>
    <lineage>
        <taxon>Eukaryota</taxon>
        <taxon>Metazoa</taxon>
        <taxon>Spiralia</taxon>
        <taxon>Lophotrochozoa</taxon>
        <taxon>Mollusca</taxon>
        <taxon>Bivalvia</taxon>
        <taxon>Autobranchia</taxon>
        <taxon>Pteriomorphia</taxon>
        <taxon>Pectinida</taxon>
        <taxon>Pectinoidea</taxon>
        <taxon>Pectinidae</taxon>
        <taxon>Mizuhopecten</taxon>
    </lineage>
</organism>
<evidence type="ECO:0000313" key="1">
    <source>
        <dbReference type="EMBL" id="OWF35536.1"/>
    </source>
</evidence>
<dbReference type="PANTHER" id="PTHR35968:SF1">
    <property type="entry name" value="TESTIS EXPRESSED PROTEIN 56"/>
    <property type="match status" value="1"/>
</dbReference>
<dbReference type="SUPFAM" id="SSF54928">
    <property type="entry name" value="RNA-binding domain, RBD"/>
    <property type="match status" value="1"/>
</dbReference>
<dbReference type="GO" id="GO:0003676">
    <property type="term" value="F:nucleic acid binding"/>
    <property type="evidence" value="ECO:0007669"/>
    <property type="project" value="InterPro"/>
</dbReference>
<gene>
    <name evidence="1" type="ORF">KP79_PYT08041</name>
</gene>
<dbReference type="OrthoDB" id="6077037at2759"/>
<dbReference type="PANTHER" id="PTHR35968">
    <property type="entry name" value="CHROMOSOME 6 C6ORF201 HOMOLOG"/>
    <property type="match status" value="1"/>
</dbReference>
<keyword evidence="2" id="KW-1185">Reference proteome</keyword>
<dbReference type="InterPro" id="IPR035979">
    <property type="entry name" value="RBD_domain_sf"/>
</dbReference>
<dbReference type="EMBL" id="NEDP02076722">
    <property type="protein sequence ID" value="OWF35536.1"/>
    <property type="molecule type" value="Genomic_DNA"/>
</dbReference>